<dbReference type="CDD" id="cd02966">
    <property type="entry name" value="TlpA_like_family"/>
    <property type="match status" value="1"/>
</dbReference>
<dbReference type="AlphaFoldDB" id="A0A382ILE4"/>
<dbReference type="InterPro" id="IPR050553">
    <property type="entry name" value="Thioredoxin_ResA/DsbE_sf"/>
</dbReference>
<gene>
    <name evidence="2" type="ORF">METZ01_LOCUS252946</name>
</gene>
<dbReference type="GO" id="GO:0016209">
    <property type="term" value="F:antioxidant activity"/>
    <property type="evidence" value="ECO:0007669"/>
    <property type="project" value="InterPro"/>
</dbReference>
<dbReference type="PANTHER" id="PTHR42852">
    <property type="entry name" value="THIOL:DISULFIDE INTERCHANGE PROTEIN DSBE"/>
    <property type="match status" value="1"/>
</dbReference>
<dbReference type="InterPro" id="IPR036249">
    <property type="entry name" value="Thioredoxin-like_sf"/>
</dbReference>
<name>A0A382ILE4_9ZZZZ</name>
<sequence length="162" mass="17812">MYKNFVLVLLSILFLAENSYAKVPLAGDAAPNFSLTSVDGKKITLSALKGKVVLMGMFHICVPCMKQALEFNKVQAQLSSEKLTILGINTSGDSKASVEKYLKGFPESVKFSYLLDPGQSVHKNYSQRDMPTVLIIDSEGVIKARVPWVGADQLVKFLKKLL</sequence>
<dbReference type="PROSITE" id="PS51352">
    <property type="entry name" value="THIOREDOXIN_2"/>
    <property type="match status" value="1"/>
</dbReference>
<accession>A0A382ILE4</accession>
<protein>
    <recommendedName>
        <fullName evidence="1">Thioredoxin domain-containing protein</fullName>
    </recommendedName>
</protein>
<dbReference type="EMBL" id="UINC01067932">
    <property type="protein sequence ID" value="SVC00092.1"/>
    <property type="molecule type" value="Genomic_DNA"/>
</dbReference>
<feature type="domain" description="Thioredoxin" evidence="1">
    <location>
        <begin position="24"/>
        <end position="162"/>
    </location>
</feature>
<dbReference type="Pfam" id="PF00578">
    <property type="entry name" value="AhpC-TSA"/>
    <property type="match status" value="1"/>
</dbReference>
<organism evidence="2">
    <name type="scientific">marine metagenome</name>
    <dbReference type="NCBI Taxonomy" id="408172"/>
    <lineage>
        <taxon>unclassified sequences</taxon>
        <taxon>metagenomes</taxon>
        <taxon>ecological metagenomes</taxon>
    </lineage>
</organism>
<dbReference type="InterPro" id="IPR000866">
    <property type="entry name" value="AhpC/TSA"/>
</dbReference>
<evidence type="ECO:0000259" key="1">
    <source>
        <dbReference type="PROSITE" id="PS51352"/>
    </source>
</evidence>
<evidence type="ECO:0000313" key="2">
    <source>
        <dbReference type="EMBL" id="SVC00092.1"/>
    </source>
</evidence>
<dbReference type="PANTHER" id="PTHR42852:SF13">
    <property type="entry name" value="PROTEIN DIPZ"/>
    <property type="match status" value="1"/>
</dbReference>
<dbReference type="Gene3D" id="3.40.30.10">
    <property type="entry name" value="Glutaredoxin"/>
    <property type="match status" value="1"/>
</dbReference>
<proteinExistence type="predicted"/>
<dbReference type="SUPFAM" id="SSF52833">
    <property type="entry name" value="Thioredoxin-like"/>
    <property type="match status" value="1"/>
</dbReference>
<reference evidence="2" key="1">
    <citation type="submission" date="2018-05" db="EMBL/GenBank/DDBJ databases">
        <authorList>
            <person name="Lanie J.A."/>
            <person name="Ng W.-L."/>
            <person name="Kazmierczak K.M."/>
            <person name="Andrzejewski T.M."/>
            <person name="Davidsen T.M."/>
            <person name="Wayne K.J."/>
            <person name="Tettelin H."/>
            <person name="Glass J.I."/>
            <person name="Rusch D."/>
            <person name="Podicherti R."/>
            <person name="Tsui H.-C.T."/>
            <person name="Winkler M.E."/>
        </authorList>
    </citation>
    <scope>NUCLEOTIDE SEQUENCE</scope>
</reference>
<dbReference type="InterPro" id="IPR013766">
    <property type="entry name" value="Thioredoxin_domain"/>
</dbReference>
<dbReference type="GO" id="GO:0016491">
    <property type="term" value="F:oxidoreductase activity"/>
    <property type="evidence" value="ECO:0007669"/>
    <property type="project" value="InterPro"/>
</dbReference>